<comment type="caution">
    <text evidence="3">The sequence shown here is derived from an EMBL/GenBank/DDBJ whole genome shotgun (WGS) entry which is preliminary data.</text>
</comment>
<evidence type="ECO:0000313" key="3">
    <source>
        <dbReference type="EMBL" id="MFC7337451.1"/>
    </source>
</evidence>
<evidence type="ECO:0000256" key="2">
    <source>
        <dbReference type="SAM" id="Phobius"/>
    </source>
</evidence>
<protein>
    <recommendedName>
        <fullName evidence="5">DUF4340 domain-containing protein</fullName>
    </recommendedName>
</protein>
<keyword evidence="2" id="KW-0812">Transmembrane</keyword>
<feature type="region of interest" description="Disordered" evidence="1">
    <location>
        <begin position="283"/>
        <end position="336"/>
    </location>
</feature>
<dbReference type="Proteomes" id="UP001596472">
    <property type="component" value="Unassembled WGS sequence"/>
</dbReference>
<keyword evidence="4" id="KW-1185">Reference proteome</keyword>
<feature type="transmembrane region" description="Helical" evidence="2">
    <location>
        <begin position="339"/>
        <end position="360"/>
    </location>
</feature>
<feature type="compositionally biased region" description="Polar residues" evidence="1">
    <location>
        <begin position="324"/>
        <end position="336"/>
    </location>
</feature>
<reference evidence="4" key="1">
    <citation type="journal article" date="2019" name="Int. J. Syst. Evol. Microbiol.">
        <title>The Global Catalogue of Microorganisms (GCM) 10K type strain sequencing project: providing services to taxonomists for standard genome sequencing and annotation.</title>
        <authorList>
            <consortium name="The Broad Institute Genomics Platform"/>
            <consortium name="The Broad Institute Genome Sequencing Center for Infectious Disease"/>
            <person name="Wu L."/>
            <person name="Ma J."/>
        </authorList>
    </citation>
    <scope>NUCLEOTIDE SEQUENCE [LARGE SCALE GENOMIC DNA]</scope>
    <source>
        <strain evidence="4">CGMCC 4.1467</strain>
    </source>
</reference>
<accession>A0ABW2L7E2</accession>
<organism evidence="3 4">
    <name type="scientific">Haloferula chungangensis</name>
    <dbReference type="NCBI Taxonomy" id="1048331"/>
    <lineage>
        <taxon>Bacteria</taxon>
        <taxon>Pseudomonadati</taxon>
        <taxon>Verrucomicrobiota</taxon>
        <taxon>Verrucomicrobiia</taxon>
        <taxon>Verrucomicrobiales</taxon>
        <taxon>Verrucomicrobiaceae</taxon>
        <taxon>Haloferula</taxon>
    </lineage>
</organism>
<dbReference type="EMBL" id="JBHTBS010000004">
    <property type="protein sequence ID" value="MFC7337451.1"/>
    <property type="molecule type" value="Genomic_DNA"/>
</dbReference>
<keyword evidence="2" id="KW-0472">Membrane</keyword>
<evidence type="ECO:0008006" key="5">
    <source>
        <dbReference type="Google" id="ProtNLM"/>
    </source>
</evidence>
<keyword evidence="2" id="KW-1133">Transmembrane helix</keyword>
<feature type="compositionally biased region" description="Basic and acidic residues" evidence="1">
    <location>
        <begin position="283"/>
        <end position="298"/>
    </location>
</feature>
<evidence type="ECO:0000313" key="4">
    <source>
        <dbReference type="Proteomes" id="UP001596472"/>
    </source>
</evidence>
<name>A0ABW2L7E2_9BACT</name>
<proteinExistence type="predicted"/>
<sequence>MARACCSRVAMELRSEQLCRKGMRAGRGGGRRMTRIFMSLVLACALVESALAEPLDKWLLEKIEADEELLRAAVLRENGRDIRLLESSTTYVPFFVEPPDFGSEPQNYDGSSMTAFFNQQDASLLAGGYLYRIAFGNGSALYALSGGDWDGKAWFSPNLGKELEINPLKVWAGSGGADFAYATILSGVPPRLVLFDGNGEVKEERRFDLSDPDLASKIQEAENQYSSAGEPALEMVSLAEYLRENAPSWRSVEVTSAFNLRNQHKRPEEIERIEEIEKLTRNEAEGELRSRLGHREVADEPSNPKVETDAPRNTGLASEDETSQPETNLRNGESETPSWPLVLGAIAVLGVAVILVRAFLRGRAS</sequence>
<dbReference type="RefSeq" id="WP_379711729.1">
    <property type="nucleotide sequence ID" value="NZ_JBHTBS010000004.1"/>
</dbReference>
<evidence type="ECO:0000256" key="1">
    <source>
        <dbReference type="SAM" id="MobiDB-lite"/>
    </source>
</evidence>
<gene>
    <name evidence="3" type="ORF">ACFQY0_09715</name>
</gene>